<dbReference type="SUPFAM" id="SSF46689">
    <property type="entry name" value="Homeodomain-like"/>
    <property type="match status" value="2"/>
</dbReference>
<dbReference type="GO" id="GO:0003700">
    <property type="term" value="F:DNA-binding transcription factor activity"/>
    <property type="evidence" value="ECO:0007669"/>
    <property type="project" value="InterPro"/>
</dbReference>
<dbReference type="EMBL" id="QMFB01000024">
    <property type="protein sequence ID" value="RAV15279.1"/>
    <property type="molecule type" value="Genomic_DNA"/>
</dbReference>
<dbReference type="Gene3D" id="1.10.10.60">
    <property type="entry name" value="Homeodomain-like"/>
    <property type="match status" value="2"/>
</dbReference>
<dbReference type="SUPFAM" id="SSF53807">
    <property type="entry name" value="Helical backbone' metal receptor"/>
    <property type="match status" value="1"/>
</dbReference>
<dbReference type="Pfam" id="PF12833">
    <property type="entry name" value="HTH_18"/>
    <property type="match status" value="1"/>
</dbReference>
<protein>
    <recommendedName>
        <fullName evidence="8">Fe3+-hydroxamate ABC transporter substrate-binding protein</fullName>
    </recommendedName>
</protein>
<evidence type="ECO:0000259" key="4">
    <source>
        <dbReference type="PROSITE" id="PS01124"/>
    </source>
</evidence>
<comment type="caution">
    <text evidence="6">The sequence shown here is derived from an EMBL/GenBank/DDBJ whole genome shotgun (WGS) entry which is preliminary data.</text>
</comment>
<dbReference type="SMART" id="SM00342">
    <property type="entry name" value="HTH_ARAC"/>
    <property type="match status" value="1"/>
</dbReference>
<keyword evidence="2" id="KW-0238">DNA-binding</keyword>
<evidence type="ECO:0008006" key="8">
    <source>
        <dbReference type="Google" id="ProtNLM"/>
    </source>
</evidence>
<sequence length="552" mass="62813">MFSSSSNDRRSLPFTFVLAAVRRLTCDSDEQVPIERERADVYRLLLVLQGTPEVKFEGQGRMAEPGTCLLISPGSEAVITGNGRACAACLMSFTAIHAGADDKALQSILERLSQGTRLPASVLNEFAGLWEKGDARQDGLIQLRWNRDFLSLLLLLLEQSALEKQSRDPESSVGQTIDYLQNHYHRVITVQQLADMAQLPRWQYLRIFKKLTGTKPSSYLIHLRIEQAKIRLSGTDEQVWEVAHRVGFSDEHYFNRRFKLLTGVSPGQYARIYNPKHSAPREQEAVHPSPAALSRIVYDDGGTLGDLLALDISPVGANLRFCDNDPLLGKVQLTREIGFPLSPDKVRELNPDLVLLSRYGSDKYPELSAIAPTIVVNEYAPMYRRLQKLGEVLGIRERADRWLNAYDLRRERMWQKLQARKADDETATVLFYDGNLKLYLLHRQRGLAKLLYHPLGFRMDERIQRLRPVRGHYYISITPERLDQYAVGDRLFVFVRPDLRVSAVLSELACCSSWVRLPAVRSGKVHCLEAFWNLDDALTSQLALEHFPALWT</sequence>
<dbReference type="PROSITE" id="PS01124">
    <property type="entry name" value="HTH_ARAC_FAMILY_2"/>
    <property type="match status" value="1"/>
</dbReference>
<dbReference type="InterPro" id="IPR009057">
    <property type="entry name" value="Homeodomain-like_sf"/>
</dbReference>
<dbReference type="InterPro" id="IPR018062">
    <property type="entry name" value="HTH_AraC-typ_CS"/>
</dbReference>
<dbReference type="GO" id="GO:0043565">
    <property type="term" value="F:sequence-specific DNA binding"/>
    <property type="evidence" value="ECO:0007669"/>
    <property type="project" value="InterPro"/>
</dbReference>
<dbReference type="InterPro" id="IPR018060">
    <property type="entry name" value="HTH_AraC"/>
</dbReference>
<dbReference type="InterPro" id="IPR050204">
    <property type="entry name" value="AraC_XylS_family_regulators"/>
</dbReference>
<dbReference type="AlphaFoldDB" id="A0A329M524"/>
<evidence type="ECO:0000256" key="2">
    <source>
        <dbReference type="ARBA" id="ARBA00023125"/>
    </source>
</evidence>
<dbReference type="OrthoDB" id="2660924at2"/>
<evidence type="ECO:0000256" key="3">
    <source>
        <dbReference type="ARBA" id="ARBA00023163"/>
    </source>
</evidence>
<evidence type="ECO:0000313" key="7">
    <source>
        <dbReference type="Proteomes" id="UP000250369"/>
    </source>
</evidence>
<evidence type="ECO:0000259" key="5">
    <source>
        <dbReference type="PROSITE" id="PS50983"/>
    </source>
</evidence>
<evidence type="ECO:0000256" key="1">
    <source>
        <dbReference type="ARBA" id="ARBA00023015"/>
    </source>
</evidence>
<gene>
    <name evidence="6" type="ORF">DQG23_30185</name>
</gene>
<feature type="domain" description="Fe/B12 periplasmic-binding" evidence="5">
    <location>
        <begin position="295"/>
        <end position="552"/>
    </location>
</feature>
<organism evidence="6 7">
    <name type="scientific">Paenibacillus contaminans</name>
    <dbReference type="NCBI Taxonomy" id="450362"/>
    <lineage>
        <taxon>Bacteria</taxon>
        <taxon>Bacillati</taxon>
        <taxon>Bacillota</taxon>
        <taxon>Bacilli</taxon>
        <taxon>Bacillales</taxon>
        <taxon>Paenibacillaceae</taxon>
        <taxon>Paenibacillus</taxon>
    </lineage>
</organism>
<reference evidence="6 7" key="1">
    <citation type="journal article" date="2009" name="Int. J. Syst. Evol. Microbiol.">
        <title>Paenibacillus contaminans sp. nov., isolated from a contaminated laboratory plate.</title>
        <authorList>
            <person name="Chou J.H."/>
            <person name="Lee J.H."/>
            <person name="Lin M.C."/>
            <person name="Chang P.S."/>
            <person name="Arun A.B."/>
            <person name="Young C.C."/>
            <person name="Chen W.M."/>
        </authorList>
    </citation>
    <scope>NUCLEOTIDE SEQUENCE [LARGE SCALE GENOMIC DNA]</scope>
    <source>
        <strain evidence="6 7">CKOBP-6</strain>
    </source>
</reference>
<dbReference type="InterPro" id="IPR002491">
    <property type="entry name" value="ABC_transptr_periplasmic_BD"/>
</dbReference>
<dbReference type="Pfam" id="PF01497">
    <property type="entry name" value="Peripla_BP_2"/>
    <property type="match status" value="1"/>
</dbReference>
<evidence type="ECO:0000313" key="6">
    <source>
        <dbReference type="EMBL" id="RAV15279.1"/>
    </source>
</evidence>
<dbReference type="PROSITE" id="PS50983">
    <property type="entry name" value="FE_B12_PBP"/>
    <property type="match status" value="1"/>
</dbReference>
<feature type="domain" description="HTH araC/xylS-type" evidence="4">
    <location>
        <begin position="174"/>
        <end position="272"/>
    </location>
</feature>
<dbReference type="RefSeq" id="WP_113034763.1">
    <property type="nucleotide sequence ID" value="NZ_QMFB01000024.1"/>
</dbReference>
<keyword evidence="7" id="KW-1185">Reference proteome</keyword>
<dbReference type="PANTHER" id="PTHR46796">
    <property type="entry name" value="HTH-TYPE TRANSCRIPTIONAL ACTIVATOR RHAS-RELATED"/>
    <property type="match status" value="1"/>
</dbReference>
<proteinExistence type="predicted"/>
<keyword evidence="3" id="KW-0804">Transcription</keyword>
<dbReference type="PROSITE" id="PS00041">
    <property type="entry name" value="HTH_ARAC_FAMILY_1"/>
    <property type="match status" value="1"/>
</dbReference>
<keyword evidence="1" id="KW-0805">Transcription regulation</keyword>
<name>A0A329M524_9BACL</name>
<accession>A0A329M524</accession>
<dbReference type="Gene3D" id="3.40.50.1980">
    <property type="entry name" value="Nitrogenase molybdenum iron protein domain"/>
    <property type="match status" value="2"/>
</dbReference>
<dbReference type="Proteomes" id="UP000250369">
    <property type="component" value="Unassembled WGS sequence"/>
</dbReference>
<dbReference type="PANTHER" id="PTHR46796:SF13">
    <property type="entry name" value="HTH-TYPE TRANSCRIPTIONAL ACTIVATOR RHAS"/>
    <property type="match status" value="1"/>
</dbReference>